<dbReference type="PIRSF" id="PIRSF004983">
    <property type="entry name" value="MenD"/>
    <property type="match status" value="1"/>
</dbReference>
<reference evidence="11" key="1">
    <citation type="journal article" date="2019" name="Int. J. Syst. Evol. Microbiol.">
        <title>The Global Catalogue of Microorganisms (GCM) 10K type strain sequencing project: providing services to taxonomists for standard genome sequencing and annotation.</title>
        <authorList>
            <consortium name="The Broad Institute Genomics Platform"/>
            <consortium name="The Broad Institute Genome Sequencing Center for Infectious Disease"/>
            <person name="Wu L."/>
            <person name="Ma J."/>
        </authorList>
    </citation>
    <scope>NUCLEOTIDE SEQUENCE [LARGE SCALE GENOMIC DNA]</scope>
    <source>
        <strain evidence="11">JCM 17687</strain>
    </source>
</reference>
<proteinExistence type="inferred from homology"/>
<feature type="domain" description="Thiamine pyrophosphate enzyme TPP-binding" evidence="8">
    <location>
        <begin position="453"/>
        <end position="574"/>
    </location>
</feature>
<feature type="domain" description="Thiamine pyrophosphate enzyme N-terminal TPP-binding" evidence="9">
    <location>
        <begin position="21"/>
        <end position="122"/>
    </location>
</feature>
<dbReference type="EC" id="2.2.1.9" evidence="6"/>
<organism evidence="10 11">
    <name type="scientific">Terrabacter aeriphilus</name>
    <dbReference type="NCBI Taxonomy" id="515662"/>
    <lineage>
        <taxon>Bacteria</taxon>
        <taxon>Bacillati</taxon>
        <taxon>Actinomycetota</taxon>
        <taxon>Actinomycetes</taxon>
        <taxon>Micrococcales</taxon>
        <taxon>Intrasporangiaceae</taxon>
        <taxon>Terrabacter</taxon>
    </lineage>
</organism>
<keyword evidence="1 6" id="KW-0808">Transferase</keyword>
<keyword evidence="6" id="KW-0474">Menaquinone biosynthesis</keyword>
<dbReference type="RefSeq" id="WP_345506380.1">
    <property type="nucleotide sequence ID" value="NZ_BAABIW010000009.1"/>
</dbReference>
<comment type="function">
    <text evidence="6">Catalyzes the thiamine diphosphate-dependent decarboxylation of 2-oxoglutarate and the subsequent addition of the resulting succinic semialdehyde-thiamine pyrophosphate anion to isochorismate to yield 2-succinyl-5-enolpyruvyl-6-hydroxy-3-cyclohexene-1-carboxylate (SEPHCHC).</text>
</comment>
<comment type="pathway">
    <text evidence="6">Quinol/quinone metabolism; menaquinone biosynthesis.</text>
</comment>
<dbReference type="Gene3D" id="3.40.50.970">
    <property type="match status" value="2"/>
</dbReference>
<name>A0ABP9J5C4_9MICO</name>
<evidence type="ECO:0000256" key="5">
    <source>
        <dbReference type="ARBA" id="ARBA00023211"/>
    </source>
</evidence>
<evidence type="ECO:0000256" key="2">
    <source>
        <dbReference type="ARBA" id="ARBA00022723"/>
    </source>
</evidence>
<evidence type="ECO:0000256" key="6">
    <source>
        <dbReference type="HAMAP-Rule" id="MF_01659"/>
    </source>
</evidence>
<keyword evidence="2 6" id="KW-0479">Metal-binding</keyword>
<comment type="cofactor">
    <cofactor evidence="6">
        <name>Mg(2+)</name>
        <dbReference type="ChEBI" id="CHEBI:18420"/>
    </cofactor>
    <cofactor evidence="6">
        <name>Mn(2+)</name>
        <dbReference type="ChEBI" id="CHEBI:29035"/>
    </cofactor>
</comment>
<dbReference type="Pfam" id="PF02776">
    <property type="entry name" value="TPP_enzyme_N"/>
    <property type="match status" value="1"/>
</dbReference>
<keyword evidence="5 6" id="KW-0464">Manganese</keyword>
<dbReference type="InterPro" id="IPR029061">
    <property type="entry name" value="THDP-binding"/>
</dbReference>
<dbReference type="HAMAP" id="MF_01659">
    <property type="entry name" value="MenD"/>
    <property type="match status" value="1"/>
</dbReference>
<comment type="caution">
    <text evidence="10">The sequence shown here is derived from an EMBL/GenBank/DDBJ whole genome shotgun (WGS) entry which is preliminary data.</text>
</comment>
<dbReference type="Gene3D" id="3.40.50.1220">
    <property type="entry name" value="TPP-binding domain"/>
    <property type="match status" value="1"/>
</dbReference>
<comment type="subunit">
    <text evidence="6">Homodimer.</text>
</comment>
<dbReference type="PANTHER" id="PTHR42916">
    <property type="entry name" value="2-SUCCINYL-5-ENOLPYRUVYL-6-HYDROXY-3-CYCLOHEXENE-1-CARBOXYLATE SYNTHASE"/>
    <property type="match status" value="1"/>
</dbReference>
<comment type="similarity">
    <text evidence="6">Belongs to the TPP enzyme family. MenD subfamily.</text>
</comment>
<evidence type="ECO:0000256" key="4">
    <source>
        <dbReference type="ARBA" id="ARBA00023052"/>
    </source>
</evidence>
<feature type="region of interest" description="Disordered" evidence="7">
    <location>
        <begin position="172"/>
        <end position="221"/>
    </location>
</feature>
<evidence type="ECO:0000313" key="11">
    <source>
        <dbReference type="Proteomes" id="UP001500427"/>
    </source>
</evidence>
<dbReference type="InterPro" id="IPR012001">
    <property type="entry name" value="Thiamin_PyroP_enz_TPP-bd_dom"/>
</dbReference>
<evidence type="ECO:0000259" key="9">
    <source>
        <dbReference type="Pfam" id="PF02776"/>
    </source>
</evidence>
<gene>
    <name evidence="6" type="primary">menD</name>
    <name evidence="10" type="ORF">GCM10023258_10290</name>
</gene>
<keyword evidence="4 6" id="KW-0786">Thiamine pyrophosphate</keyword>
<sequence>MTSRRSAPELAMRVLQQLWIGGVRDVVLSPGSRSAPLALALDAADRAGDLRLHVRVDERSAGFLALGLTTGSRRPVAVVTTSGTAVGNLLPAVMEAHHTGRRLLVVSADRPDRLRGTGANQTTWQAGLFGTFAPCLDVSASTRDEDLAELVARACAGPGPTQLNVQLDGDLLPPDPDPDTWWQRPPNPAVAQFQPGSSAEPGGNRAVAQFQPGSSAQPGGNRAVAQFQPGAAAGRGEAGVEPSVRVASDGEVLPLGPRTVVVAGDDAGPAARLLAEAADWPLLAEPTSGARIGRQALRTGRLLLTTSLRAGIERVVVVGHPTLSRPVTSLIGDADLEVLAVRGRDGVATDPGRVARVLDAVPRVEGPDAPGWFESWRSADERLSGLVDADVAGTGVATAGGGGAGSGLSPLAVAAVVGRAVAADTTLVVGSSNPVRDLDVMAAPWPPHEHRFVVGNRGLAGIDGMVSTAIGIALGRPRAARTIAYLGDLTFLHDTNGLLVGTGQRRPDLTFVVLSDDGGAIFSTLEQGDRRYASAFERVFATPHGTDLAALCAAHHTAYERVDGLARLAEALDEQPSGIRVLEVPVSRTDRRDEAARLRRLAHEATHA</sequence>
<evidence type="ECO:0000259" key="8">
    <source>
        <dbReference type="Pfam" id="PF02775"/>
    </source>
</evidence>
<evidence type="ECO:0000313" key="10">
    <source>
        <dbReference type="EMBL" id="GAA5021155.1"/>
    </source>
</evidence>
<protein>
    <recommendedName>
        <fullName evidence="6">2-succinyl-5-enolpyruvyl-6-hydroxy-3-cyclohexene-1-carboxylate synthase</fullName>
        <shortName evidence="6">SEPHCHC synthase</shortName>
        <ecNumber evidence="6">2.2.1.9</ecNumber>
    </recommendedName>
    <alternativeName>
        <fullName evidence="6">Menaquinone biosynthesis protein MenD</fullName>
    </alternativeName>
</protein>
<dbReference type="CDD" id="cd02009">
    <property type="entry name" value="TPP_SHCHC_synthase"/>
    <property type="match status" value="1"/>
</dbReference>
<dbReference type="InterPro" id="IPR004433">
    <property type="entry name" value="MenaQ_synth_MenD"/>
</dbReference>
<comment type="catalytic activity">
    <reaction evidence="6">
        <text>isochorismate + 2-oxoglutarate + H(+) = 5-enolpyruvoyl-6-hydroxy-2-succinyl-cyclohex-3-ene-1-carboxylate + CO2</text>
        <dbReference type="Rhea" id="RHEA:25593"/>
        <dbReference type="ChEBI" id="CHEBI:15378"/>
        <dbReference type="ChEBI" id="CHEBI:16526"/>
        <dbReference type="ChEBI" id="CHEBI:16810"/>
        <dbReference type="ChEBI" id="CHEBI:29780"/>
        <dbReference type="ChEBI" id="CHEBI:58818"/>
        <dbReference type="EC" id="2.2.1.9"/>
    </reaction>
</comment>
<comment type="pathway">
    <text evidence="6">Quinol/quinone metabolism; 1,4-dihydroxy-2-naphthoate biosynthesis; 1,4-dihydroxy-2-naphthoate from chorismate: step 2/7.</text>
</comment>
<dbReference type="SUPFAM" id="SSF52518">
    <property type="entry name" value="Thiamin diphosphate-binding fold (THDP-binding)"/>
    <property type="match status" value="2"/>
</dbReference>
<keyword evidence="11" id="KW-1185">Reference proteome</keyword>
<evidence type="ECO:0000256" key="1">
    <source>
        <dbReference type="ARBA" id="ARBA00022679"/>
    </source>
</evidence>
<comment type="cofactor">
    <cofactor evidence="6">
        <name>thiamine diphosphate</name>
        <dbReference type="ChEBI" id="CHEBI:58937"/>
    </cofactor>
    <text evidence="6">Binds 1 thiamine pyrophosphate per subunit.</text>
</comment>
<dbReference type="Pfam" id="PF02775">
    <property type="entry name" value="TPP_enzyme_C"/>
    <property type="match status" value="1"/>
</dbReference>
<dbReference type="EMBL" id="BAABIW010000009">
    <property type="protein sequence ID" value="GAA5021155.1"/>
    <property type="molecule type" value="Genomic_DNA"/>
</dbReference>
<evidence type="ECO:0000256" key="3">
    <source>
        <dbReference type="ARBA" id="ARBA00022842"/>
    </source>
</evidence>
<dbReference type="PANTHER" id="PTHR42916:SF1">
    <property type="entry name" value="PROTEIN PHYLLO, CHLOROPLASTIC"/>
    <property type="match status" value="1"/>
</dbReference>
<accession>A0ABP9J5C4</accession>
<dbReference type="Proteomes" id="UP001500427">
    <property type="component" value="Unassembled WGS sequence"/>
</dbReference>
<keyword evidence="3 6" id="KW-0460">Magnesium</keyword>
<evidence type="ECO:0000256" key="7">
    <source>
        <dbReference type="SAM" id="MobiDB-lite"/>
    </source>
</evidence>
<dbReference type="InterPro" id="IPR011766">
    <property type="entry name" value="TPP_enzyme_TPP-bd"/>
</dbReference>